<feature type="compositionally biased region" description="Polar residues" evidence="1">
    <location>
        <begin position="464"/>
        <end position="483"/>
    </location>
</feature>
<feature type="compositionally biased region" description="Low complexity" evidence="1">
    <location>
        <begin position="714"/>
        <end position="727"/>
    </location>
</feature>
<sequence length="888" mass="94436">MVDLTEAQVPMNISDAAAMRAAAHHLGEPTHSRRRHRHCRRSSSPSKPRHSRRSSSAAATMASASYLTEELHFDVQARETQRANERRRGQGYAPSASPPGLDANQSYNCASGARFCSTATSWHSLAPDIQWIPYLLKDGSEEHHGHASGRRDESSGKGAHIGCDVRVNAQPPRAVLQEAARSAAVMIVGMRHIREALLATAVATTTVSADDTGRSSRHHSHRARHRSSSRSRSLYARSDSVSSDASAEASLDSTPRSYHRPRRKSQEERKTGEWRRRESREAHRQQFSTVVPLDGARHSSTPHSLQGLGHIEGGELSSTSFASTALPSRSQRRSSGVGGSRLATTAAATETAASDGVWVYPAPPPSERVHIYPCAGERGHDSEYSVGNGGSAPVALGAAVSPLRYHQYSAATTDASTTAPSFRVHRKLEWRTTETTTPVQVNIRVIPSDKPGASRDALNRLKNESSSPTSLAQLVAQRTASPRTHSRLPPSYSPCSAAVATARSVPQVHETPLTHEEAEARLHIVMAHSCQLVRILCGHYERLRELEWESKQHLLATTTRAATGEDGAMPVAAASPVTAASMMTRATVPNNVADPVNSPSPTQSSPSLSASTVSAHTEMSSEVAMRSSAQIPSTPTTAGAAEILDTYAPSSPSLRQQPEWEERSTRSSRTSPTPSSAAASYASQLSARPLSAHHVSPAALDDGSAAGALTTSSAAAAAPNVPASTGAPAPRLPAHESQLLSPPPVRSWASSYQQRIAATVVEEYAECTPPMARQAYSRHSHGTTYPLLSPSEESAEEVAEESASSDFGYKIAAVSTCRKHSTHYSTDSNSSSSTATYLVAENVELRASSGTTTITTVSTVTANDPALPTAAFRGSPLQPGARADGARL</sequence>
<evidence type="ECO:0008006" key="4">
    <source>
        <dbReference type="Google" id="ProtNLM"/>
    </source>
</evidence>
<name>A0AAW3C3Q4_9TRYP</name>
<gene>
    <name evidence="2" type="ORF">Q4I28_001912</name>
</gene>
<feature type="compositionally biased region" description="Basic and acidic residues" evidence="1">
    <location>
        <begin position="77"/>
        <end position="88"/>
    </location>
</feature>
<evidence type="ECO:0000313" key="3">
    <source>
        <dbReference type="Proteomes" id="UP001501274"/>
    </source>
</evidence>
<feature type="region of interest" description="Disordered" evidence="1">
    <location>
        <begin position="77"/>
        <end position="103"/>
    </location>
</feature>
<feature type="compositionally biased region" description="Basic residues" evidence="1">
    <location>
        <begin position="215"/>
        <end position="229"/>
    </location>
</feature>
<feature type="compositionally biased region" description="Basic residues" evidence="1">
    <location>
        <begin position="32"/>
        <end position="53"/>
    </location>
</feature>
<accession>A0AAW3C3Q4</accession>
<feature type="compositionally biased region" description="Polar residues" evidence="1">
    <location>
        <begin position="316"/>
        <end position="327"/>
    </location>
</feature>
<feature type="compositionally biased region" description="Low complexity" evidence="1">
    <location>
        <begin position="230"/>
        <end position="253"/>
    </location>
</feature>
<feature type="region of interest" description="Disordered" evidence="1">
    <location>
        <begin position="461"/>
        <end position="494"/>
    </location>
</feature>
<evidence type="ECO:0000313" key="2">
    <source>
        <dbReference type="EMBL" id="KAL0528144.1"/>
    </source>
</evidence>
<feature type="compositionally biased region" description="Basic and acidic residues" evidence="1">
    <location>
        <begin position="141"/>
        <end position="155"/>
    </location>
</feature>
<feature type="compositionally biased region" description="Low complexity" evidence="1">
    <location>
        <begin position="340"/>
        <end position="350"/>
    </location>
</feature>
<feature type="region of interest" description="Disordered" evidence="1">
    <location>
        <begin position="206"/>
        <end position="350"/>
    </location>
</feature>
<feature type="region of interest" description="Disordered" evidence="1">
    <location>
        <begin position="21"/>
        <end position="61"/>
    </location>
</feature>
<evidence type="ECO:0000256" key="1">
    <source>
        <dbReference type="SAM" id="MobiDB-lite"/>
    </source>
</evidence>
<feature type="region of interest" description="Disordered" evidence="1">
    <location>
        <begin position="866"/>
        <end position="888"/>
    </location>
</feature>
<protein>
    <recommendedName>
        <fullName evidence="4">Ig-like domain-containing protein</fullName>
    </recommendedName>
</protein>
<dbReference type="Proteomes" id="UP001501274">
    <property type="component" value="Unassembled WGS sequence"/>
</dbReference>
<proteinExistence type="predicted"/>
<feature type="region of interest" description="Disordered" evidence="1">
    <location>
        <begin position="141"/>
        <end position="160"/>
    </location>
</feature>
<comment type="caution">
    <text evidence="2">The sequence shown here is derived from an EMBL/GenBank/DDBJ whole genome shotgun (WGS) entry which is preliminary data.</text>
</comment>
<dbReference type="EMBL" id="JBAMZN010000014">
    <property type="protein sequence ID" value="KAL0528144.1"/>
    <property type="molecule type" value="Genomic_DNA"/>
</dbReference>
<feature type="compositionally biased region" description="Low complexity" evidence="1">
    <location>
        <begin position="595"/>
        <end position="615"/>
    </location>
</feature>
<feature type="region of interest" description="Disordered" evidence="1">
    <location>
        <begin position="714"/>
        <end position="745"/>
    </location>
</feature>
<feature type="compositionally biased region" description="Low complexity" evidence="1">
    <location>
        <begin position="667"/>
        <end position="680"/>
    </location>
</feature>
<organism evidence="2 3">
    <name type="scientific">Leishmania naiffi</name>
    <dbReference type="NCBI Taxonomy" id="5678"/>
    <lineage>
        <taxon>Eukaryota</taxon>
        <taxon>Discoba</taxon>
        <taxon>Euglenozoa</taxon>
        <taxon>Kinetoplastea</taxon>
        <taxon>Metakinetoplastina</taxon>
        <taxon>Trypanosomatida</taxon>
        <taxon>Trypanosomatidae</taxon>
        <taxon>Leishmaniinae</taxon>
        <taxon>Leishmania</taxon>
        <taxon>Leishmania naiffi species complex</taxon>
    </lineage>
</organism>
<dbReference type="AlphaFoldDB" id="A0AAW3C3Q4"/>
<feature type="compositionally biased region" description="Basic and acidic residues" evidence="1">
    <location>
        <begin position="264"/>
        <end position="284"/>
    </location>
</feature>
<reference evidence="2 3" key="1">
    <citation type="submission" date="2024-02" db="EMBL/GenBank/DDBJ databases">
        <title>FIRST GENOME SEQUENCES OF Leishmania (Viannia) shawi, Leishmania (Viannia) lindenbergi AND Leishmania (Viannia) utingensis.</title>
        <authorList>
            <person name="Resadore F."/>
            <person name="Custodio M.G.F."/>
            <person name="Boite M.C."/>
            <person name="Cupolillo E."/>
            <person name="Ferreira G.E.M."/>
        </authorList>
    </citation>
    <scope>NUCLEOTIDE SEQUENCE [LARGE SCALE GENOMIC DNA]</scope>
    <source>
        <strain evidence="2 3">MDAS/BR/1979/M5533</strain>
    </source>
</reference>
<keyword evidence="3" id="KW-1185">Reference proteome</keyword>
<feature type="region of interest" description="Disordered" evidence="1">
    <location>
        <begin position="589"/>
        <end position="635"/>
    </location>
</feature>
<feature type="region of interest" description="Disordered" evidence="1">
    <location>
        <begin position="648"/>
        <end position="685"/>
    </location>
</feature>